<keyword evidence="2" id="KW-1185">Reference proteome</keyword>
<dbReference type="OrthoDB" id="979415at2"/>
<evidence type="ECO:0000313" key="1">
    <source>
        <dbReference type="EMBL" id="SFG70307.1"/>
    </source>
</evidence>
<reference evidence="2" key="1">
    <citation type="submission" date="2016-10" db="EMBL/GenBank/DDBJ databases">
        <authorList>
            <person name="Varghese N."/>
            <person name="Submissions S."/>
        </authorList>
    </citation>
    <scope>NUCLEOTIDE SEQUENCE [LARGE SCALE GENOMIC DNA]</scope>
    <source>
        <strain evidence="2">LP51</strain>
    </source>
</reference>
<dbReference type="AlphaFoldDB" id="A0A1I2U3R9"/>
<accession>A0A1I2U3R9</accession>
<name>A0A1I2U3R9_9BACT</name>
<proteinExistence type="predicted"/>
<evidence type="ECO:0008006" key="3">
    <source>
        <dbReference type="Google" id="ProtNLM"/>
    </source>
</evidence>
<sequence length="136" mass="15917">MQLYFKNNFLSLSYDRQLRLGVAQWRGRLQGAELREAYLLCLEMIHRFSLARWLADDREMGAVCPEDLDWSLQVYIPRIANSPLLRMARLPSKSEENLEAIGIMIDKGHSYDLQMAFRDFTSKEEAMAWLMEPLSN</sequence>
<gene>
    <name evidence="1" type="ORF">SAMN05421739_103341</name>
</gene>
<dbReference type="STRING" id="1436961.SAMN05421739_103341"/>
<protein>
    <recommendedName>
        <fullName evidence="3">SpoIIAA-like</fullName>
    </recommendedName>
</protein>
<dbReference type="EMBL" id="FOOT01000003">
    <property type="protein sequence ID" value="SFG70307.1"/>
    <property type="molecule type" value="Genomic_DNA"/>
</dbReference>
<evidence type="ECO:0000313" key="2">
    <source>
        <dbReference type="Proteomes" id="UP000198724"/>
    </source>
</evidence>
<organism evidence="1 2">
    <name type="scientific">Pontibacter chinhatensis</name>
    <dbReference type="NCBI Taxonomy" id="1436961"/>
    <lineage>
        <taxon>Bacteria</taxon>
        <taxon>Pseudomonadati</taxon>
        <taxon>Bacteroidota</taxon>
        <taxon>Cytophagia</taxon>
        <taxon>Cytophagales</taxon>
        <taxon>Hymenobacteraceae</taxon>
        <taxon>Pontibacter</taxon>
    </lineage>
</organism>
<dbReference type="RefSeq" id="WP_092101024.1">
    <property type="nucleotide sequence ID" value="NZ_FOOT01000003.1"/>
</dbReference>
<dbReference type="Proteomes" id="UP000198724">
    <property type="component" value="Unassembled WGS sequence"/>
</dbReference>